<feature type="transmembrane region" description="Helical" evidence="1">
    <location>
        <begin position="12"/>
        <end position="33"/>
    </location>
</feature>
<name>A0A448MT67_9PAST</name>
<sequence>MENVTLKKMINAYGMVLILILLFWDYQFQLMVFSQQEQYGVLLNRSLCSALSPLG</sequence>
<evidence type="ECO:0000313" key="2">
    <source>
        <dbReference type="EMBL" id="VEH68350.1"/>
    </source>
</evidence>
<proteinExistence type="predicted"/>
<keyword evidence="1" id="KW-0812">Transmembrane</keyword>
<dbReference type="KEGG" id="rpne:NCTC8284_03583"/>
<organism evidence="2 3">
    <name type="scientific">Rodentibacter pneumotropicus</name>
    <dbReference type="NCBI Taxonomy" id="758"/>
    <lineage>
        <taxon>Bacteria</taxon>
        <taxon>Pseudomonadati</taxon>
        <taxon>Pseudomonadota</taxon>
        <taxon>Gammaproteobacteria</taxon>
        <taxon>Pasteurellales</taxon>
        <taxon>Pasteurellaceae</taxon>
        <taxon>Rodentibacter</taxon>
    </lineage>
</organism>
<dbReference type="EMBL" id="LR134405">
    <property type="protein sequence ID" value="VEH68350.1"/>
    <property type="molecule type" value="Genomic_DNA"/>
</dbReference>
<accession>A0A448MT67</accession>
<keyword evidence="1" id="KW-0472">Membrane</keyword>
<protein>
    <submittedName>
        <fullName evidence="2">Uncharacterized protein</fullName>
    </submittedName>
</protein>
<gene>
    <name evidence="2" type="ORF">NCTC8284_03583</name>
</gene>
<dbReference type="Proteomes" id="UP000278733">
    <property type="component" value="Chromosome"/>
</dbReference>
<evidence type="ECO:0000256" key="1">
    <source>
        <dbReference type="SAM" id="Phobius"/>
    </source>
</evidence>
<dbReference type="AlphaFoldDB" id="A0A448MT67"/>
<reference evidence="2 3" key="1">
    <citation type="submission" date="2018-12" db="EMBL/GenBank/DDBJ databases">
        <authorList>
            <consortium name="Pathogen Informatics"/>
        </authorList>
    </citation>
    <scope>NUCLEOTIDE SEQUENCE [LARGE SCALE GENOMIC DNA]</scope>
    <source>
        <strain evidence="2 3">NCTC8284</strain>
    </source>
</reference>
<keyword evidence="1" id="KW-1133">Transmembrane helix</keyword>
<evidence type="ECO:0000313" key="3">
    <source>
        <dbReference type="Proteomes" id="UP000278733"/>
    </source>
</evidence>